<feature type="domain" description="EfeO-type cupredoxin-like" evidence="5">
    <location>
        <begin position="37"/>
        <end position="130"/>
    </location>
</feature>
<dbReference type="Pfam" id="PF13473">
    <property type="entry name" value="Cupredoxin_1"/>
    <property type="match status" value="1"/>
</dbReference>
<evidence type="ECO:0000313" key="6">
    <source>
        <dbReference type="EMBL" id="WNQ10617.1"/>
    </source>
</evidence>
<feature type="signal peptide" evidence="4">
    <location>
        <begin position="1"/>
        <end position="20"/>
    </location>
</feature>
<dbReference type="PANTHER" id="PTHR38439:SF3">
    <property type="entry name" value="COPPER-RESISTANT CUPROPROTEIN COPI"/>
    <property type="match status" value="1"/>
</dbReference>
<dbReference type="KEGG" id="paun:MJA45_23830"/>
<feature type="chain" id="PRO_5041674889" evidence="4">
    <location>
        <begin position="21"/>
        <end position="131"/>
    </location>
</feature>
<dbReference type="SUPFAM" id="SSF49503">
    <property type="entry name" value="Cupredoxins"/>
    <property type="match status" value="1"/>
</dbReference>
<evidence type="ECO:0000256" key="1">
    <source>
        <dbReference type="ARBA" id="ARBA00022723"/>
    </source>
</evidence>
<evidence type="ECO:0000256" key="3">
    <source>
        <dbReference type="SAM" id="MobiDB-lite"/>
    </source>
</evidence>
<dbReference type="PROSITE" id="PS51257">
    <property type="entry name" value="PROKAR_LIPOPROTEIN"/>
    <property type="match status" value="1"/>
</dbReference>
<dbReference type="InterPro" id="IPR028096">
    <property type="entry name" value="EfeO_Cupredoxin"/>
</dbReference>
<evidence type="ECO:0000256" key="2">
    <source>
        <dbReference type="ARBA" id="ARBA00023008"/>
    </source>
</evidence>
<dbReference type="EMBL" id="CP130318">
    <property type="protein sequence ID" value="WNQ10617.1"/>
    <property type="molecule type" value="Genomic_DNA"/>
</dbReference>
<proteinExistence type="predicted"/>
<reference evidence="6 7" key="1">
    <citation type="submission" date="2022-02" db="EMBL/GenBank/DDBJ databases">
        <title>Paenibacillus sp. MBLB1776 Whole Genome Shotgun Sequencing.</title>
        <authorList>
            <person name="Hwang C.Y."/>
            <person name="Cho E.-S."/>
            <person name="Seo M.-J."/>
        </authorList>
    </citation>
    <scope>NUCLEOTIDE SEQUENCE [LARGE SCALE GENOMIC DNA]</scope>
    <source>
        <strain evidence="6 7">MBLB1776</strain>
    </source>
</reference>
<dbReference type="GO" id="GO:0046872">
    <property type="term" value="F:metal ion binding"/>
    <property type="evidence" value="ECO:0007669"/>
    <property type="project" value="UniProtKB-KW"/>
</dbReference>
<organism evidence="6 7">
    <name type="scientific">Paenibacillus aurantius</name>
    <dbReference type="NCBI Taxonomy" id="2918900"/>
    <lineage>
        <taxon>Bacteria</taxon>
        <taxon>Bacillati</taxon>
        <taxon>Bacillota</taxon>
        <taxon>Bacilli</taxon>
        <taxon>Bacillales</taxon>
        <taxon>Paenibacillaceae</taxon>
        <taxon>Paenibacillus</taxon>
    </lineage>
</organism>
<keyword evidence="1" id="KW-0479">Metal-binding</keyword>
<dbReference type="RefSeq" id="WP_315604391.1">
    <property type="nucleotide sequence ID" value="NZ_CP130318.1"/>
</dbReference>
<dbReference type="InterPro" id="IPR050845">
    <property type="entry name" value="Cu-binding_ET"/>
</dbReference>
<dbReference type="AlphaFoldDB" id="A0AA96RE88"/>
<dbReference type="Proteomes" id="UP001305702">
    <property type="component" value="Chromosome"/>
</dbReference>
<sequence length="131" mass="13607">MTKRFWLTSILIILVVSVLAACGSKDNAGGSSGSGGSSSGGDSGGTKEITVAASNFKFEPSEIRVKKGQKVKITLDNKEGMHGLAIPEFNVDLKQPGSAEFTADKAGTFEFHCSVVCGAGHAEMKGKLIVE</sequence>
<keyword evidence="7" id="KW-1185">Reference proteome</keyword>
<dbReference type="PANTHER" id="PTHR38439">
    <property type="entry name" value="AURACYANIN-B"/>
    <property type="match status" value="1"/>
</dbReference>
<keyword evidence="2" id="KW-0186">Copper</keyword>
<evidence type="ECO:0000313" key="7">
    <source>
        <dbReference type="Proteomes" id="UP001305702"/>
    </source>
</evidence>
<keyword evidence="4" id="KW-0732">Signal</keyword>
<feature type="region of interest" description="Disordered" evidence="3">
    <location>
        <begin position="27"/>
        <end position="46"/>
    </location>
</feature>
<gene>
    <name evidence="6" type="ORF">MJA45_23830</name>
</gene>
<name>A0AA96RE88_9BACL</name>
<dbReference type="Gene3D" id="2.60.40.420">
    <property type="entry name" value="Cupredoxins - blue copper proteins"/>
    <property type="match status" value="1"/>
</dbReference>
<feature type="compositionally biased region" description="Gly residues" evidence="3">
    <location>
        <begin position="30"/>
        <end position="44"/>
    </location>
</feature>
<dbReference type="InterPro" id="IPR008972">
    <property type="entry name" value="Cupredoxin"/>
</dbReference>
<protein>
    <submittedName>
        <fullName evidence="6">Cupredoxin domain-containing protein</fullName>
    </submittedName>
</protein>
<accession>A0AA96RE88</accession>
<evidence type="ECO:0000259" key="5">
    <source>
        <dbReference type="Pfam" id="PF13473"/>
    </source>
</evidence>
<evidence type="ECO:0000256" key="4">
    <source>
        <dbReference type="SAM" id="SignalP"/>
    </source>
</evidence>